<protein>
    <submittedName>
        <fullName evidence="2">Uncharacterized protein</fullName>
    </submittedName>
</protein>
<name>A0A9Q0QPV6_9MAGN</name>
<gene>
    <name evidence="2" type="ORF">NE237_019319</name>
</gene>
<accession>A0A9Q0QPV6</accession>
<evidence type="ECO:0000256" key="1">
    <source>
        <dbReference type="SAM" id="SignalP"/>
    </source>
</evidence>
<dbReference type="AlphaFoldDB" id="A0A9Q0QPV6"/>
<keyword evidence="3" id="KW-1185">Reference proteome</keyword>
<sequence length="123" mass="14069">MLLIGSLLFSILEGVFLLTPLEVGGNSLELKQPWTTWMESSQIPYAFPVIIIESSDKAGLSAKYLKNRSFTKGEIEAYWRLKKRKEEEHLRTLPDLQETSQIWLDFQQVLLGGFLIIGTVKLQ</sequence>
<reference evidence="2" key="1">
    <citation type="journal article" date="2023" name="Plant J.">
        <title>The genome of the king protea, Protea cynaroides.</title>
        <authorList>
            <person name="Chang J."/>
            <person name="Duong T.A."/>
            <person name="Schoeman C."/>
            <person name="Ma X."/>
            <person name="Roodt D."/>
            <person name="Barker N."/>
            <person name="Li Z."/>
            <person name="Van de Peer Y."/>
            <person name="Mizrachi E."/>
        </authorList>
    </citation>
    <scope>NUCLEOTIDE SEQUENCE</scope>
    <source>
        <tissue evidence="2">Young leaves</tissue>
    </source>
</reference>
<feature type="signal peptide" evidence="1">
    <location>
        <begin position="1"/>
        <end position="17"/>
    </location>
</feature>
<comment type="caution">
    <text evidence="2">The sequence shown here is derived from an EMBL/GenBank/DDBJ whole genome shotgun (WGS) entry which is preliminary data.</text>
</comment>
<evidence type="ECO:0000313" key="2">
    <source>
        <dbReference type="EMBL" id="KAJ4967470.1"/>
    </source>
</evidence>
<evidence type="ECO:0000313" key="3">
    <source>
        <dbReference type="Proteomes" id="UP001141806"/>
    </source>
</evidence>
<keyword evidence="1" id="KW-0732">Signal</keyword>
<feature type="chain" id="PRO_5040400494" evidence="1">
    <location>
        <begin position="18"/>
        <end position="123"/>
    </location>
</feature>
<organism evidence="2 3">
    <name type="scientific">Protea cynaroides</name>
    <dbReference type="NCBI Taxonomy" id="273540"/>
    <lineage>
        <taxon>Eukaryota</taxon>
        <taxon>Viridiplantae</taxon>
        <taxon>Streptophyta</taxon>
        <taxon>Embryophyta</taxon>
        <taxon>Tracheophyta</taxon>
        <taxon>Spermatophyta</taxon>
        <taxon>Magnoliopsida</taxon>
        <taxon>Proteales</taxon>
        <taxon>Proteaceae</taxon>
        <taxon>Protea</taxon>
    </lineage>
</organism>
<proteinExistence type="predicted"/>
<dbReference type="Proteomes" id="UP001141806">
    <property type="component" value="Unassembled WGS sequence"/>
</dbReference>
<dbReference type="EMBL" id="JAMYWD010000007">
    <property type="protein sequence ID" value="KAJ4967470.1"/>
    <property type="molecule type" value="Genomic_DNA"/>
</dbReference>